<dbReference type="InterPro" id="IPR036271">
    <property type="entry name" value="Tet_transcr_reg_TetR-rel_C_sf"/>
</dbReference>
<dbReference type="PANTHER" id="PTHR30055:SF223">
    <property type="entry name" value="HTH-TYPE TRANSCRIPTIONAL REGULATOR UIDR"/>
    <property type="match status" value="1"/>
</dbReference>
<proteinExistence type="predicted"/>
<dbReference type="PANTHER" id="PTHR30055">
    <property type="entry name" value="HTH-TYPE TRANSCRIPTIONAL REGULATOR RUTR"/>
    <property type="match status" value="1"/>
</dbReference>
<protein>
    <submittedName>
        <fullName evidence="5">TetR/AcrR family transcriptional regulator</fullName>
    </submittedName>
</protein>
<dbReference type="KEGG" id="dla:I6G47_09335"/>
<dbReference type="EMBL" id="CP065748">
    <property type="protein sequence ID" value="QPS83247.1"/>
    <property type="molecule type" value="Genomic_DNA"/>
</dbReference>
<dbReference type="InterPro" id="IPR009057">
    <property type="entry name" value="Homeodomain-like_sf"/>
</dbReference>
<evidence type="ECO:0000256" key="3">
    <source>
        <dbReference type="SAM" id="MobiDB-lite"/>
    </source>
</evidence>
<dbReference type="Proteomes" id="UP000595064">
    <property type="component" value="Chromosome"/>
</dbReference>
<dbReference type="InterPro" id="IPR050109">
    <property type="entry name" value="HTH-type_TetR-like_transc_reg"/>
</dbReference>
<evidence type="ECO:0000256" key="2">
    <source>
        <dbReference type="PROSITE-ProRule" id="PRU00335"/>
    </source>
</evidence>
<dbReference type="GO" id="GO:0000976">
    <property type="term" value="F:transcription cis-regulatory region binding"/>
    <property type="evidence" value="ECO:0007669"/>
    <property type="project" value="TreeGrafter"/>
</dbReference>
<keyword evidence="1 2" id="KW-0238">DNA-binding</keyword>
<dbReference type="GeneID" id="83663248"/>
<organism evidence="5 6">
    <name type="scientific">Delftia lacustris</name>
    <dbReference type="NCBI Taxonomy" id="558537"/>
    <lineage>
        <taxon>Bacteria</taxon>
        <taxon>Pseudomonadati</taxon>
        <taxon>Pseudomonadota</taxon>
        <taxon>Betaproteobacteria</taxon>
        <taxon>Burkholderiales</taxon>
        <taxon>Comamonadaceae</taxon>
        <taxon>Delftia</taxon>
    </lineage>
</organism>
<accession>A0A7T2YWH6</accession>
<evidence type="ECO:0000259" key="4">
    <source>
        <dbReference type="PROSITE" id="PS50977"/>
    </source>
</evidence>
<evidence type="ECO:0000313" key="6">
    <source>
        <dbReference type="Proteomes" id="UP000595064"/>
    </source>
</evidence>
<dbReference type="AlphaFoldDB" id="A0A7T2YWH6"/>
<feature type="region of interest" description="Disordered" evidence="3">
    <location>
        <begin position="1"/>
        <end position="24"/>
    </location>
</feature>
<keyword evidence="6" id="KW-1185">Reference proteome</keyword>
<feature type="domain" description="HTH tetR-type" evidence="4">
    <location>
        <begin position="26"/>
        <end position="86"/>
    </location>
</feature>
<dbReference type="RefSeq" id="WP_080649903.1">
    <property type="nucleotide sequence ID" value="NZ_AP025556.1"/>
</dbReference>
<name>A0A7T2YWH6_9BURK</name>
<dbReference type="Pfam" id="PF00440">
    <property type="entry name" value="TetR_N"/>
    <property type="match status" value="1"/>
</dbReference>
<sequence length="223" mass="24462">MTKPKNENAPSAASETGAPGVRAVQSERRRADILKASKEVLAQGYADFSLRKVASAAGVRLNTVQHHFGDLESLILATITSSTEEFMRYSRQLAEGQYESPTDDLKVFLDDAWTFVRDVNVRNLYFEVWAMGRHRPIVADWLKQIYAEYIQALAPILRRINPNLTEAEAHTTATLISCLTEGAIVMAHWSNQDAASLGLLGVRLKAACLALAETANGSSGKLT</sequence>
<dbReference type="SUPFAM" id="SSF48498">
    <property type="entry name" value="Tetracyclin repressor-like, C-terminal domain"/>
    <property type="match status" value="1"/>
</dbReference>
<dbReference type="InterPro" id="IPR001647">
    <property type="entry name" value="HTH_TetR"/>
</dbReference>
<dbReference type="GO" id="GO:0003700">
    <property type="term" value="F:DNA-binding transcription factor activity"/>
    <property type="evidence" value="ECO:0007669"/>
    <property type="project" value="TreeGrafter"/>
</dbReference>
<gene>
    <name evidence="5" type="ORF">I6G47_09335</name>
</gene>
<dbReference type="SUPFAM" id="SSF46689">
    <property type="entry name" value="Homeodomain-like"/>
    <property type="match status" value="1"/>
</dbReference>
<evidence type="ECO:0000256" key="1">
    <source>
        <dbReference type="ARBA" id="ARBA00023125"/>
    </source>
</evidence>
<feature type="DNA-binding region" description="H-T-H motif" evidence="2">
    <location>
        <begin position="49"/>
        <end position="68"/>
    </location>
</feature>
<dbReference type="PROSITE" id="PS50977">
    <property type="entry name" value="HTH_TETR_2"/>
    <property type="match status" value="1"/>
</dbReference>
<reference evidence="5 6" key="1">
    <citation type="submission" date="2020-12" db="EMBL/GenBank/DDBJ databases">
        <title>FDA dAtabase for Regulatory Grade micrObial Sequences (FDA-ARGOS): Supporting development and validation of Infectious Disease Dx tests.</title>
        <authorList>
            <person name="Sproer C."/>
            <person name="Gronow S."/>
            <person name="Severitt S."/>
            <person name="Schroder I."/>
            <person name="Tallon L."/>
            <person name="Sadzewicz L."/>
            <person name="Zhao X."/>
            <person name="Boylan J."/>
            <person name="Ott S."/>
            <person name="Bowen H."/>
            <person name="Vavikolanu K."/>
            <person name="Mehta A."/>
            <person name="Aluvathingal J."/>
            <person name="Nadendla S."/>
            <person name="Lowell S."/>
            <person name="Myers T."/>
            <person name="Yan Y."/>
            <person name="Sichtig H."/>
        </authorList>
    </citation>
    <scope>NUCLEOTIDE SEQUENCE [LARGE SCALE GENOMIC DNA]</scope>
    <source>
        <strain evidence="5 6">FDAARGOS_890</strain>
    </source>
</reference>
<evidence type="ECO:0000313" key="5">
    <source>
        <dbReference type="EMBL" id="QPS83247.1"/>
    </source>
</evidence>
<dbReference type="Gene3D" id="1.10.357.10">
    <property type="entry name" value="Tetracycline Repressor, domain 2"/>
    <property type="match status" value="1"/>
</dbReference>